<comment type="caution">
    <text evidence="1">The sequence shown here is derived from an EMBL/GenBank/DDBJ whole genome shotgun (WGS) entry which is preliminary data.</text>
</comment>
<name>A0A7Z8CX58_CARDV</name>
<sequence length="65" mass="7396">MTAKNYVIQVGNMYFKGWGEDPLEPVFLLPDAVSHNKFVRRFTTAELPIAEKYCDQFGGEIKEVG</sequence>
<proteinExistence type="predicted"/>
<reference evidence="1 2" key="1">
    <citation type="journal article" date="2018" name="Int. J. Food Microbiol.">
        <title>Growth of Carnobacterium spp. isolated from chilled vacuum-packaged meat under relevant acidic conditions.</title>
        <authorList>
            <person name="Zhang P."/>
            <person name="Badoni M."/>
            <person name="Ganzle M."/>
            <person name="Yang X."/>
        </authorList>
    </citation>
    <scope>NUCLEOTIDE SEQUENCE [LARGE SCALE GENOMIC DNA]</scope>
    <source>
        <strain evidence="1 2">B2</strain>
    </source>
</reference>
<accession>A0A7Z8CX58</accession>
<dbReference type="AlphaFoldDB" id="A0A7Z8CX58"/>
<protein>
    <submittedName>
        <fullName evidence="1">Uncharacterized protein</fullName>
    </submittedName>
</protein>
<evidence type="ECO:0000313" key="1">
    <source>
        <dbReference type="EMBL" id="TFJ23580.1"/>
    </source>
</evidence>
<evidence type="ECO:0000313" key="2">
    <source>
        <dbReference type="Proteomes" id="UP000297938"/>
    </source>
</evidence>
<dbReference type="RefSeq" id="WP_074402084.1">
    <property type="nucleotide sequence ID" value="NZ_CBCPKG010000002.1"/>
</dbReference>
<dbReference type="EMBL" id="NRPP01000018">
    <property type="protein sequence ID" value="TFJ23580.1"/>
    <property type="molecule type" value="Genomic_DNA"/>
</dbReference>
<organism evidence="1 2">
    <name type="scientific">Carnobacterium divergens</name>
    <name type="common">Lactobacillus divergens</name>
    <dbReference type="NCBI Taxonomy" id="2748"/>
    <lineage>
        <taxon>Bacteria</taxon>
        <taxon>Bacillati</taxon>
        <taxon>Bacillota</taxon>
        <taxon>Bacilli</taxon>
        <taxon>Lactobacillales</taxon>
        <taxon>Carnobacteriaceae</taxon>
        <taxon>Carnobacterium</taxon>
    </lineage>
</organism>
<gene>
    <name evidence="1" type="ORF">CKN69_11775</name>
</gene>
<dbReference type="Proteomes" id="UP000297938">
    <property type="component" value="Unassembled WGS sequence"/>
</dbReference>